<accession>A0A2S6N6M9</accession>
<dbReference type="OrthoDB" id="8454255at2"/>
<dbReference type="RefSeq" id="WP_104508311.1">
    <property type="nucleotide sequence ID" value="NZ_JACIGC010000004.1"/>
</dbReference>
<keyword evidence="3" id="KW-1185">Reference proteome</keyword>
<comment type="caution">
    <text evidence="2">The sequence shown here is derived from an EMBL/GenBank/DDBJ whole genome shotgun (WGS) entry which is preliminary data.</text>
</comment>
<gene>
    <name evidence="2" type="ORF">CCR94_13175</name>
</gene>
<evidence type="ECO:0000313" key="3">
    <source>
        <dbReference type="Proteomes" id="UP000239089"/>
    </source>
</evidence>
<organism evidence="2 3">
    <name type="scientific">Rhodoblastus sphagnicola</name>
    <dbReference type="NCBI Taxonomy" id="333368"/>
    <lineage>
        <taxon>Bacteria</taxon>
        <taxon>Pseudomonadati</taxon>
        <taxon>Pseudomonadota</taxon>
        <taxon>Alphaproteobacteria</taxon>
        <taxon>Hyphomicrobiales</taxon>
        <taxon>Rhodoblastaceae</taxon>
        <taxon>Rhodoblastus</taxon>
    </lineage>
</organism>
<proteinExistence type="predicted"/>
<sequence length="69" mass="7624">MGQVIDFKCETRHRALLARHTGEAQILFFLGVRYCRQESLRVADGARTDGGKDNDPRGPAARPGGKKRA</sequence>
<reference evidence="2 3" key="1">
    <citation type="journal article" date="2018" name="Arch. Microbiol.">
        <title>New insights into the metabolic potential of the phototrophic purple bacterium Rhodopila globiformis DSM 161(T) from its draft genome sequence and evidence for a vanadium-dependent nitrogenase.</title>
        <authorList>
            <person name="Imhoff J.F."/>
            <person name="Rahn T."/>
            <person name="Kunzel S."/>
            <person name="Neulinger S.C."/>
        </authorList>
    </citation>
    <scope>NUCLEOTIDE SEQUENCE [LARGE SCALE GENOMIC DNA]</scope>
    <source>
        <strain evidence="2 3">DSM 16996</strain>
    </source>
</reference>
<evidence type="ECO:0000256" key="1">
    <source>
        <dbReference type="SAM" id="MobiDB-lite"/>
    </source>
</evidence>
<feature type="region of interest" description="Disordered" evidence="1">
    <location>
        <begin position="43"/>
        <end position="69"/>
    </location>
</feature>
<evidence type="ECO:0000313" key="2">
    <source>
        <dbReference type="EMBL" id="PPQ30268.1"/>
    </source>
</evidence>
<dbReference type="EMBL" id="NHSJ01000082">
    <property type="protein sequence ID" value="PPQ30268.1"/>
    <property type="molecule type" value="Genomic_DNA"/>
</dbReference>
<name>A0A2S6N6M9_9HYPH</name>
<dbReference type="AlphaFoldDB" id="A0A2S6N6M9"/>
<feature type="compositionally biased region" description="Basic and acidic residues" evidence="1">
    <location>
        <begin position="43"/>
        <end position="56"/>
    </location>
</feature>
<protein>
    <submittedName>
        <fullName evidence="2">Uncharacterized protein</fullName>
    </submittedName>
</protein>
<dbReference type="Proteomes" id="UP000239089">
    <property type="component" value="Unassembled WGS sequence"/>
</dbReference>